<evidence type="ECO:0000313" key="3">
    <source>
        <dbReference type="Proteomes" id="UP000323075"/>
    </source>
</evidence>
<dbReference type="AlphaFoldDB" id="A0A663A8B2"/>
<name>A0A663A8B2_HALS9</name>
<dbReference type="EMBL" id="VRYN01000004">
    <property type="protein sequence ID" value="TYO75585.1"/>
    <property type="molecule type" value="Genomic_DNA"/>
</dbReference>
<dbReference type="Proteomes" id="UP000323075">
    <property type="component" value="Unassembled WGS sequence"/>
</dbReference>
<feature type="transmembrane region" description="Helical" evidence="1">
    <location>
        <begin position="49"/>
        <end position="69"/>
    </location>
</feature>
<evidence type="ECO:0000256" key="1">
    <source>
        <dbReference type="SAM" id="Phobius"/>
    </source>
</evidence>
<protein>
    <submittedName>
        <fullName evidence="2">Uncharacterized protein</fullName>
    </submittedName>
</protein>
<feature type="transmembrane region" description="Helical" evidence="1">
    <location>
        <begin position="21"/>
        <end position="43"/>
    </location>
</feature>
<accession>A0A663A8B2</accession>
<keyword evidence="1" id="KW-0812">Transmembrane</keyword>
<organism evidence="2 3">
    <name type="scientific">Halobacterium salinarum (strain ATCC 33171 / DSM 3754 / JCM 8978 / NBRC 102687 / NCIMB 764 / 91-R6)</name>
    <dbReference type="NCBI Taxonomy" id="2597657"/>
    <lineage>
        <taxon>Archaea</taxon>
        <taxon>Methanobacteriati</taxon>
        <taxon>Methanobacteriota</taxon>
        <taxon>Stenosarchaea group</taxon>
        <taxon>Halobacteria</taxon>
        <taxon>Halobacteriales</taxon>
        <taxon>Halobacteriaceae</taxon>
        <taxon>Halobacterium</taxon>
    </lineage>
</organism>
<keyword evidence="1" id="KW-1133">Transmembrane helix</keyword>
<evidence type="ECO:0000313" key="2">
    <source>
        <dbReference type="EMBL" id="TYO75585.1"/>
    </source>
</evidence>
<proteinExistence type="predicted"/>
<reference evidence="2 3" key="1">
    <citation type="submission" date="2019-07" db="EMBL/GenBank/DDBJ databases">
        <title>Genomic Encyclopedia of Archaeal and Bacterial Type Strains, Phase II (KMG-II): from individual species to whole genera.</title>
        <authorList>
            <person name="Goeker M."/>
        </authorList>
    </citation>
    <scope>NUCLEOTIDE SEQUENCE [LARGE SCALE GENOMIC DNA]</scope>
    <source>
        <strain evidence="2 3">DSM 3754</strain>
    </source>
</reference>
<gene>
    <name evidence="2" type="ORF">APQ99_01909</name>
</gene>
<comment type="caution">
    <text evidence="2">The sequence shown here is derived from an EMBL/GenBank/DDBJ whole genome shotgun (WGS) entry which is preliminary data.</text>
</comment>
<keyword evidence="1" id="KW-0472">Membrane</keyword>
<sequence length="83" mass="8957">MLRMSSSTKLVEWIGRVSAGALGWVLVFMGTFGALFGLVQLFFGPEWRGPVGSLVVLAVSLLVVAMGIYGNPTYRERIHATLG</sequence>